<accession>A0A3R9YGP9</accession>
<dbReference type="InterPro" id="IPR050950">
    <property type="entry name" value="HTH-type_LysR_regulators"/>
</dbReference>
<keyword evidence="2" id="KW-0805">Transcription regulation</keyword>
<evidence type="ECO:0000256" key="3">
    <source>
        <dbReference type="ARBA" id="ARBA00023125"/>
    </source>
</evidence>
<proteinExistence type="inferred from homology"/>
<keyword evidence="3" id="KW-0238">DNA-binding</keyword>
<gene>
    <name evidence="6" type="ORF">EJC49_06565</name>
</gene>
<dbReference type="InterPro" id="IPR005119">
    <property type="entry name" value="LysR_subst-bd"/>
</dbReference>
<evidence type="ECO:0000256" key="1">
    <source>
        <dbReference type="ARBA" id="ARBA00009437"/>
    </source>
</evidence>
<dbReference type="PANTHER" id="PTHR30419">
    <property type="entry name" value="HTH-TYPE TRANSCRIPTIONAL REGULATOR YBHD"/>
    <property type="match status" value="1"/>
</dbReference>
<protein>
    <submittedName>
        <fullName evidence="6">LysR family transcriptional regulator</fullName>
    </submittedName>
</protein>
<dbReference type="Gene3D" id="3.40.190.290">
    <property type="match status" value="1"/>
</dbReference>
<dbReference type="SUPFAM" id="SSF46785">
    <property type="entry name" value="Winged helix' DNA-binding domain"/>
    <property type="match status" value="1"/>
</dbReference>
<dbReference type="InterPro" id="IPR000847">
    <property type="entry name" value="LysR_HTH_N"/>
</dbReference>
<sequence>MSIESQLTLKQLRAFAAVYRRGKLAAAAEELGVTQSAVSVLIRQVEETLGTRLFDRTTRSLVPTPAAEDAFGVAERILQDVQTLSSNFRDLSAGGRGRVRIAATPATAAAFLPKTARRFARRYANVGLLIDDCAPNQFLQHIEAERVDFGLGTPPPEGGEFTSRIVRADRIQLVCARDHPFAERASVRWAELAGETLIVFRPGYGVRQLIDQTLLKNGVEPAIRHEVGFLATAAWMAASGLGVTILPAALAEMEKRSELAIVPLVEPAMSRSIALVAKKGRSLSPPCRLFVDMLFEDMGAS</sequence>
<evidence type="ECO:0000256" key="4">
    <source>
        <dbReference type="ARBA" id="ARBA00023163"/>
    </source>
</evidence>
<dbReference type="PANTHER" id="PTHR30419:SF8">
    <property type="entry name" value="NITROGEN ASSIMILATION TRANSCRIPTIONAL ACTIVATOR-RELATED"/>
    <property type="match status" value="1"/>
</dbReference>
<dbReference type="AlphaFoldDB" id="A0A3R9YGP9"/>
<reference evidence="6 7" key="1">
    <citation type="submission" date="2018-12" db="EMBL/GenBank/DDBJ databases">
        <title>Mesorhizobium carbonis sp. nov., isolated from coal mine water.</title>
        <authorList>
            <person name="Xin W."/>
            <person name="Xu Z."/>
            <person name="Xiang F."/>
            <person name="Zhang J."/>
            <person name="Xi L."/>
            <person name="Liu J."/>
        </authorList>
    </citation>
    <scope>NUCLEOTIDE SEQUENCE [LARGE SCALE GENOMIC DNA]</scope>
    <source>
        <strain evidence="6 7">B2.3</strain>
    </source>
</reference>
<evidence type="ECO:0000259" key="5">
    <source>
        <dbReference type="PROSITE" id="PS50931"/>
    </source>
</evidence>
<comment type="similarity">
    <text evidence="1">Belongs to the LysR transcriptional regulatory family.</text>
</comment>
<dbReference type="Gene3D" id="1.10.10.10">
    <property type="entry name" value="Winged helix-like DNA-binding domain superfamily/Winged helix DNA-binding domain"/>
    <property type="match status" value="1"/>
</dbReference>
<dbReference type="FunFam" id="1.10.10.10:FF:000001">
    <property type="entry name" value="LysR family transcriptional regulator"/>
    <property type="match status" value="1"/>
</dbReference>
<dbReference type="GO" id="GO:0003677">
    <property type="term" value="F:DNA binding"/>
    <property type="evidence" value="ECO:0007669"/>
    <property type="project" value="UniProtKB-KW"/>
</dbReference>
<evidence type="ECO:0000256" key="2">
    <source>
        <dbReference type="ARBA" id="ARBA00023015"/>
    </source>
</evidence>
<dbReference type="GO" id="GO:0003700">
    <property type="term" value="F:DNA-binding transcription factor activity"/>
    <property type="evidence" value="ECO:0007669"/>
    <property type="project" value="InterPro"/>
</dbReference>
<dbReference type="InterPro" id="IPR036390">
    <property type="entry name" value="WH_DNA-bd_sf"/>
</dbReference>
<dbReference type="EMBL" id="RWKW01000024">
    <property type="protein sequence ID" value="RST87228.1"/>
    <property type="molecule type" value="Genomic_DNA"/>
</dbReference>
<evidence type="ECO:0000313" key="6">
    <source>
        <dbReference type="EMBL" id="RST87228.1"/>
    </source>
</evidence>
<dbReference type="PRINTS" id="PR00039">
    <property type="entry name" value="HTHLYSR"/>
</dbReference>
<dbReference type="InterPro" id="IPR036388">
    <property type="entry name" value="WH-like_DNA-bd_sf"/>
</dbReference>
<keyword evidence="4" id="KW-0804">Transcription</keyword>
<dbReference type="RefSeq" id="WP_126698662.1">
    <property type="nucleotide sequence ID" value="NZ_RWKW01000024.1"/>
</dbReference>
<comment type="caution">
    <text evidence="6">The sequence shown here is derived from an EMBL/GenBank/DDBJ whole genome shotgun (WGS) entry which is preliminary data.</text>
</comment>
<evidence type="ECO:0000313" key="7">
    <source>
        <dbReference type="Proteomes" id="UP000278398"/>
    </source>
</evidence>
<name>A0A3R9YGP9_9HYPH</name>
<dbReference type="PROSITE" id="PS50931">
    <property type="entry name" value="HTH_LYSR"/>
    <property type="match status" value="1"/>
</dbReference>
<dbReference type="Proteomes" id="UP000278398">
    <property type="component" value="Unassembled WGS sequence"/>
</dbReference>
<dbReference type="Pfam" id="PF03466">
    <property type="entry name" value="LysR_substrate"/>
    <property type="match status" value="1"/>
</dbReference>
<dbReference type="GO" id="GO:0005829">
    <property type="term" value="C:cytosol"/>
    <property type="evidence" value="ECO:0007669"/>
    <property type="project" value="TreeGrafter"/>
</dbReference>
<dbReference type="OrthoDB" id="8479357at2"/>
<keyword evidence="7" id="KW-1185">Reference proteome</keyword>
<feature type="domain" description="HTH lysR-type" evidence="5">
    <location>
        <begin position="7"/>
        <end position="64"/>
    </location>
</feature>
<dbReference type="SUPFAM" id="SSF53850">
    <property type="entry name" value="Periplasmic binding protein-like II"/>
    <property type="match status" value="1"/>
</dbReference>
<dbReference type="CDD" id="cd08440">
    <property type="entry name" value="PBP2_LTTR_like_4"/>
    <property type="match status" value="1"/>
</dbReference>
<organism evidence="6 7">
    <name type="scientific">Aquibium carbonis</name>
    <dbReference type="NCBI Taxonomy" id="2495581"/>
    <lineage>
        <taxon>Bacteria</taxon>
        <taxon>Pseudomonadati</taxon>
        <taxon>Pseudomonadota</taxon>
        <taxon>Alphaproteobacteria</taxon>
        <taxon>Hyphomicrobiales</taxon>
        <taxon>Phyllobacteriaceae</taxon>
        <taxon>Aquibium</taxon>
    </lineage>
</organism>
<dbReference type="Pfam" id="PF00126">
    <property type="entry name" value="HTH_1"/>
    <property type="match status" value="1"/>
</dbReference>